<dbReference type="InterPro" id="IPR011701">
    <property type="entry name" value="MFS"/>
</dbReference>
<gene>
    <name evidence="8" type="ORF">SAMN02745883_02036</name>
</gene>
<dbReference type="RefSeq" id="WP_072968176.1">
    <property type="nucleotide sequence ID" value="NZ_FRAJ01000018.1"/>
</dbReference>
<dbReference type="Proteomes" id="UP000184082">
    <property type="component" value="Unassembled WGS sequence"/>
</dbReference>
<feature type="transmembrane region" description="Helical" evidence="6">
    <location>
        <begin position="146"/>
        <end position="164"/>
    </location>
</feature>
<dbReference type="InterPro" id="IPR053160">
    <property type="entry name" value="MFS_DHA3_Transporter"/>
</dbReference>
<feature type="domain" description="Major facilitator superfamily (MFS) profile" evidence="7">
    <location>
        <begin position="1"/>
        <end position="419"/>
    </location>
</feature>
<dbReference type="PANTHER" id="PTHR23530:SF1">
    <property type="entry name" value="PERMEASE, MAJOR FACILITATOR SUPERFAMILY-RELATED"/>
    <property type="match status" value="1"/>
</dbReference>
<dbReference type="InterPro" id="IPR036259">
    <property type="entry name" value="MFS_trans_sf"/>
</dbReference>
<evidence type="ECO:0000256" key="1">
    <source>
        <dbReference type="ARBA" id="ARBA00004651"/>
    </source>
</evidence>
<evidence type="ECO:0000259" key="7">
    <source>
        <dbReference type="PROSITE" id="PS50850"/>
    </source>
</evidence>
<dbReference type="Gene3D" id="1.20.1250.20">
    <property type="entry name" value="MFS general substrate transporter like domains"/>
    <property type="match status" value="1"/>
</dbReference>
<accession>A0A1M6SFD0</accession>
<keyword evidence="2" id="KW-0813">Transport</keyword>
<keyword evidence="9" id="KW-1185">Reference proteome</keyword>
<dbReference type="GO" id="GO:0022857">
    <property type="term" value="F:transmembrane transporter activity"/>
    <property type="evidence" value="ECO:0007669"/>
    <property type="project" value="InterPro"/>
</dbReference>
<keyword evidence="5 6" id="KW-0472">Membrane</keyword>
<name>A0A1M6SFD0_9FIRM</name>
<keyword evidence="3 6" id="KW-0812">Transmembrane</keyword>
<feature type="transmembrane region" description="Helical" evidence="6">
    <location>
        <begin position="171"/>
        <end position="190"/>
    </location>
</feature>
<dbReference type="GO" id="GO:0005886">
    <property type="term" value="C:plasma membrane"/>
    <property type="evidence" value="ECO:0007669"/>
    <property type="project" value="UniProtKB-SubCell"/>
</dbReference>
<feature type="transmembrane region" description="Helical" evidence="6">
    <location>
        <begin position="85"/>
        <end position="111"/>
    </location>
</feature>
<proteinExistence type="predicted"/>
<dbReference type="InterPro" id="IPR020846">
    <property type="entry name" value="MFS_dom"/>
</dbReference>
<evidence type="ECO:0000313" key="8">
    <source>
        <dbReference type="EMBL" id="SHK43267.1"/>
    </source>
</evidence>
<comment type="subcellular location">
    <subcellularLocation>
        <location evidence="1">Cell membrane</location>
        <topology evidence="1">Multi-pass membrane protein</topology>
    </subcellularLocation>
</comment>
<reference evidence="8 9" key="1">
    <citation type="submission" date="2016-11" db="EMBL/GenBank/DDBJ databases">
        <authorList>
            <person name="Jaros S."/>
            <person name="Januszkiewicz K."/>
            <person name="Wedrychowicz H."/>
        </authorList>
    </citation>
    <scope>NUCLEOTIDE SEQUENCE [LARGE SCALE GENOMIC DNA]</scope>
    <source>
        <strain evidence="8 9">DSM 14501</strain>
    </source>
</reference>
<dbReference type="AlphaFoldDB" id="A0A1M6SFD0"/>
<sequence length="422" mass="49183">MSQIYENIKNDKQIWKFCFYGFLKNLKFFEPYLLIYLLNITNSNLFKIGILFSIREIVTYIFEIPSGIFADNYGKKKELMLCFSFYIISFLFFFTGKNFFILALGMIFFGLGEAFRSGTHKAMIYSYLEQRGWFEHKTFVYGRTRSFSLLGSAVSAFLSIIFVLNLPSSRWIFLICIIPYILDFMLIWSYPNSLDEKRNNDLNIKKFFKESIFQLKSIFHNKNLKKLLISSALYDSIFKTIKDYIQPILKLVILTNTASIITGLDGNKIVKIYLGITYGIFYIFSSMASKNIYRLNKMVPSNKLMVISFDIMAMLLLFLSIAIKNNTTIVIISLFFILYVLKDARRPIFVDVCGDYMKKTQRATVLSVDSQLRALFTVFFAPIFGFISDYYSIDTLFLYIAVLIIIVNRFLYVSKKSSIKIS</sequence>
<dbReference type="Pfam" id="PF07690">
    <property type="entry name" value="MFS_1"/>
    <property type="match status" value="1"/>
</dbReference>
<feature type="transmembrane region" description="Helical" evidence="6">
    <location>
        <begin position="329"/>
        <end position="344"/>
    </location>
</feature>
<dbReference type="SUPFAM" id="SSF103473">
    <property type="entry name" value="MFS general substrate transporter"/>
    <property type="match status" value="1"/>
</dbReference>
<evidence type="ECO:0000256" key="5">
    <source>
        <dbReference type="ARBA" id="ARBA00023136"/>
    </source>
</evidence>
<evidence type="ECO:0000256" key="2">
    <source>
        <dbReference type="ARBA" id="ARBA00022448"/>
    </source>
</evidence>
<evidence type="ECO:0000256" key="6">
    <source>
        <dbReference type="SAM" id="Phobius"/>
    </source>
</evidence>
<dbReference type="CDD" id="cd06174">
    <property type="entry name" value="MFS"/>
    <property type="match status" value="1"/>
</dbReference>
<dbReference type="PROSITE" id="PS50850">
    <property type="entry name" value="MFS"/>
    <property type="match status" value="1"/>
</dbReference>
<dbReference type="STRING" id="1121266.SAMN02745883_02036"/>
<protein>
    <submittedName>
        <fullName evidence="8">Major Facilitator Superfamily protein</fullName>
    </submittedName>
</protein>
<dbReference type="PANTHER" id="PTHR23530">
    <property type="entry name" value="TRANSPORT PROTEIN-RELATED"/>
    <property type="match status" value="1"/>
</dbReference>
<feature type="transmembrane region" description="Helical" evidence="6">
    <location>
        <begin position="272"/>
        <end position="292"/>
    </location>
</feature>
<feature type="transmembrane region" description="Helical" evidence="6">
    <location>
        <begin position="393"/>
        <end position="412"/>
    </location>
</feature>
<organism evidence="8 9">
    <name type="scientific">Caminicella sporogenes DSM 14501</name>
    <dbReference type="NCBI Taxonomy" id="1121266"/>
    <lineage>
        <taxon>Bacteria</taxon>
        <taxon>Bacillati</taxon>
        <taxon>Bacillota</taxon>
        <taxon>Clostridia</taxon>
        <taxon>Peptostreptococcales</taxon>
        <taxon>Caminicellaceae</taxon>
        <taxon>Caminicella</taxon>
    </lineage>
</organism>
<keyword evidence="4 6" id="KW-1133">Transmembrane helix</keyword>
<feature type="transmembrane region" description="Helical" evidence="6">
    <location>
        <begin position="365"/>
        <end position="387"/>
    </location>
</feature>
<dbReference type="EMBL" id="FRAJ01000018">
    <property type="protein sequence ID" value="SHK43267.1"/>
    <property type="molecule type" value="Genomic_DNA"/>
</dbReference>
<evidence type="ECO:0000256" key="3">
    <source>
        <dbReference type="ARBA" id="ARBA00022692"/>
    </source>
</evidence>
<evidence type="ECO:0000313" key="9">
    <source>
        <dbReference type="Proteomes" id="UP000184082"/>
    </source>
</evidence>
<evidence type="ECO:0000256" key="4">
    <source>
        <dbReference type="ARBA" id="ARBA00022989"/>
    </source>
</evidence>